<dbReference type="PANTHER" id="PTHR10728:SF33">
    <property type="entry name" value="LYSOPHOSPHOLIPASE 1-RELATED"/>
    <property type="match status" value="1"/>
</dbReference>
<keyword evidence="4 8" id="KW-0378">Hydrolase</keyword>
<evidence type="ECO:0000256" key="7">
    <source>
        <dbReference type="ARBA" id="ARBA00023180"/>
    </source>
</evidence>
<evidence type="ECO:0000256" key="9">
    <source>
        <dbReference type="RuleBase" id="RU362103"/>
    </source>
</evidence>
<feature type="signal peptide" evidence="9">
    <location>
        <begin position="1"/>
        <end position="20"/>
    </location>
</feature>
<evidence type="ECO:0000256" key="8">
    <source>
        <dbReference type="PROSITE-ProRule" id="PRU00555"/>
    </source>
</evidence>
<evidence type="ECO:0000256" key="4">
    <source>
        <dbReference type="ARBA" id="ARBA00022801"/>
    </source>
</evidence>
<feature type="region of interest" description="Disordered" evidence="10">
    <location>
        <begin position="78"/>
        <end position="116"/>
    </location>
</feature>
<dbReference type="GO" id="GO:0005829">
    <property type="term" value="C:cytosol"/>
    <property type="evidence" value="ECO:0007669"/>
    <property type="project" value="TreeGrafter"/>
</dbReference>
<feature type="chain" id="PRO_5005962906" description="Lysophospholipase" evidence="9">
    <location>
        <begin position="21"/>
        <end position="673"/>
    </location>
</feature>
<keyword evidence="6 8" id="KW-0443">Lipid metabolism</keyword>
<reference evidence="12 13" key="1">
    <citation type="submission" date="2014-09" db="EMBL/GenBank/DDBJ databases">
        <authorList>
            <person name="Magalhaes I.L.F."/>
            <person name="Oliveira U."/>
            <person name="Santos F.R."/>
            <person name="Vidigal T.H.D.A."/>
            <person name="Brescovit A.D."/>
            <person name="Santos A.J."/>
        </authorList>
    </citation>
    <scope>NUCLEOTIDE SEQUENCE [LARGE SCALE GENOMIC DNA]</scope>
</reference>
<dbReference type="GO" id="GO:0046475">
    <property type="term" value="P:glycerophospholipid catabolic process"/>
    <property type="evidence" value="ECO:0007669"/>
    <property type="project" value="TreeGrafter"/>
</dbReference>
<accession>A0A0P1BSJ6</accession>
<proteinExistence type="inferred from homology"/>
<dbReference type="SMART" id="SM00022">
    <property type="entry name" value="PLAc"/>
    <property type="match status" value="1"/>
</dbReference>
<evidence type="ECO:0000256" key="2">
    <source>
        <dbReference type="ARBA" id="ARBA00013274"/>
    </source>
</evidence>
<organism evidence="12 13">
    <name type="scientific">Ceraceosorus bombacis</name>
    <dbReference type="NCBI Taxonomy" id="401625"/>
    <lineage>
        <taxon>Eukaryota</taxon>
        <taxon>Fungi</taxon>
        <taxon>Dikarya</taxon>
        <taxon>Basidiomycota</taxon>
        <taxon>Ustilaginomycotina</taxon>
        <taxon>Exobasidiomycetes</taxon>
        <taxon>Ceraceosorales</taxon>
        <taxon>Ceraceosoraceae</taxon>
        <taxon>Ceraceosorus</taxon>
    </lineage>
</organism>
<dbReference type="Pfam" id="PF01735">
    <property type="entry name" value="PLA2_B"/>
    <property type="match status" value="1"/>
</dbReference>
<dbReference type="Gene3D" id="3.40.1090.10">
    <property type="entry name" value="Cytosolic phospholipase A2 catalytic domain"/>
    <property type="match status" value="1"/>
</dbReference>
<evidence type="ECO:0000256" key="6">
    <source>
        <dbReference type="ARBA" id="ARBA00023098"/>
    </source>
</evidence>
<dbReference type="EMBL" id="CCYA01000276">
    <property type="protein sequence ID" value="CEH18904.1"/>
    <property type="molecule type" value="Genomic_DNA"/>
</dbReference>
<feature type="domain" description="PLA2c" evidence="11">
    <location>
        <begin position="101"/>
        <end position="653"/>
    </location>
</feature>
<protein>
    <recommendedName>
        <fullName evidence="2 9">Lysophospholipase</fullName>
        <ecNumber evidence="2 9">3.1.1.5</ecNumber>
    </recommendedName>
</protein>
<evidence type="ECO:0000256" key="1">
    <source>
        <dbReference type="ARBA" id="ARBA00008780"/>
    </source>
</evidence>
<name>A0A0P1BSJ6_9BASI</name>
<dbReference type="PANTHER" id="PTHR10728">
    <property type="entry name" value="CYTOSOLIC PHOSPHOLIPASE A2"/>
    <property type="match status" value="1"/>
</dbReference>
<dbReference type="InterPro" id="IPR002642">
    <property type="entry name" value="LysoPLipase_cat_dom"/>
</dbReference>
<dbReference type="GO" id="GO:0004623">
    <property type="term" value="F:phospholipase A2 activity"/>
    <property type="evidence" value="ECO:0007669"/>
    <property type="project" value="TreeGrafter"/>
</dbReference>
<dbReference type="InterPro" id="IPR016035">
    <property type="entry name" value="Acyl_Trfase/lysoPLipase"/>
</dbReference>
<dbReference type="STRING" id="401625.A0A0P1BSJ6"/>
<keyword evidence="13" id="KW-1185">Reference proteome</keyword>
<dbReference type="FunFam" id="3.40.1090.10:FF:000010">
    <property type="entry name" value="Lysophospholipase"/>
    <property type="match status" value="1"/>
</dbReference>
<evidence type="ECO:0000313" key="12">
    <source>
        <dbReference type="EMBL" id="CEH18904.1"/>
    </source>
</evidence>
<dbReference type="PROSITE" id="PS51257">
    <property type="entry name" value="PROKAR_LIPOPROTEIN"/>
    <property type="match status" value="1"/>
</dbReference>
<keyword evidence="7" id="KW-0325">Glycoprotein</keyword>
<dbReference type="PROSITE" id="PS51210">
    <property type="entry name" value="PLA2C"/>
    <property type="match status" value="1"/>
</dbReference>
<dbReference type="OrthoDB" id="4084751at2759"/>
<comment type="similarity">
    <text evidence="1 9">Belongs to the lysophospholipase family.</text>
</comment>
<dbReference type="GO" id="GO:0004622">
    <property type="term" value="F:phosphatidylcholine lysophospholipase activity"/>
    <property type="evidence" value="ECO:0007669"/>
    <property type="project" value="UniProtKB-EC"/>
</dbReference>
<dbReference type="Proteomes" id="UP000054845">
    <property type="component" value="Unassembled WGS sequence"/>
</dbReference>
<keyword evidence="5 8" id="KW-0442">Lipid degradation</keyword>
<evidence type="ECO:0000256" key="3">
    <source>
        <dbReference type="ARBA" id="ARBA00022729"/>
    </source>
</evidence>
<dbReference type="EC" id="3.1.1.5" evidence="2 9"/>
<dbReference type="AlphaFoldDB" id="A0A0P1BSJ6"/>
<evidence type="ECO:0000256" key="5">
    <source>
        <dbReference type="ARBA" id="ARBA00022963"/>
    </source>
</evidence>
<evidence type="ECO:0000313" key="13">
    <source>
        <dbReference type="Proteomes" id="UP000054845"/>
    </source>
</evidence>
<evidence type="ECO:0000259" key="11">
    <source>
        <dbReference type="PROSITE" id="PS51210"/>
    </source>
</evidence>
<comment type="catalytic activity">
    <reaction evidence="9">
        <text>a 1-acyl-sn-glycero-3-phosphocholine + H2O = sn-glycerol 3-phosphocholine + a fatty acid + H(+)</text>
        <dbReference type="Rhea" id="RHEA:15177"/>
        <dbReference type="ChEBI" id="CHEBI:15377"/>
        <dbReference type="ChEBI" id="CHEBI:15378"/>
        <dbReference type="ChEBI" id="CHEBI:16870"/>
        <dbReference type="ChEBI" id="CHEBI:28868"/>
        <dbReference type="ChEBI" id="CHEBI:58168"/>
        <dbReference type="EC" id="3.1.1.5"/>
    </reaction>
</comment>
<sequence>MRIGASSLLAAATFAACAFAAPIVELTPIERSQLASLSPVERDALVQTILTARDAEALGAPLTLRELGNAGAAHLQRSAARAGTLTRRANPSGSYGPDSVSCPAASGATQPGGGIGQVRYANSNALSSGEQDYINRKRSNSQQGWQQWLSSTGAGPDLDGANGIPGGVANYTSAQDRLPRVGIALSGGGYRAMIVGSGVLAGFDSRNQTANDRGVGGFLQLADYVAGLSGGSWAVGGYAINDWPTSQQLKDGIWDLEKDLVVPDDGKLSYYTDIGACTKKRGEGYPTSITDYWGRALSYHLVNDTTYPDQGQGTTFGDIRNTSSFTDARMPFPVVIADEREPGQLVLLSNETQVFEFNPYEAGSWDSHIDAFIPIDILGTAMQNGESTAFLGRCTVGFDNFGWVVGTSSTLFNSLYSMLITSNNSSDSSIIRDAIEAIAGAVSDQRNDVSVVPNPFSGLENRQVASQNNITLVDGGEDGANIPFWPLIQPARNLDLVVGVDSSADVSDWPNGTAIRETFLRASGNPAFSDVSFPMIPTQATFVNRGLNTRPTFFGCNRSSLINVDTAGNNTISPLIIYLPSYPYSALANSSTFKLSYSDDEADWPTRAASSGPLAWLALPWNEALSGQALRDLKSASLALINTAGMEYPTTLFLPTSIPRQSVHRGSSPRKEL</sequence>
<keyword evidence="3 9" id="KW-0732">Signal</keyword>
<evidence type="ECO:0000256" key="10">
    <source>
        <dbReference type="SAM" id="MobiDB-lite"/>
    </source>
</evidence>
<dbReference type="SUPFAM" id="SSF52151">
    <property type="entry name" value="FabD/lysophospholipase-like"/>
    <property type="match status" value="1"/>
</dbReference>